<evidence type="ECO:0000313" key="11">
    <source>
        <dbReference type="Proteomes" id="UP000198748"/>
    </source>
</evidence>
<dbReference type="PANTHER" id="PTHR42878:SF7">
    <property type="entry name" value="SENSOR HISTIDINE KINASE GLRK"/>
    <property type="match status" value="1"/>
</dbReference>
<dbReference type="GO" id="GO:0007234">
    <property type="term" value="P:osmosensory signaling via phosphorelay pathway"/>
    <property type="evidence" value="ECO:0007669"/>
    <property type="project" value="TreeGrafter"/>
</dbReference>
<keyword evidence="8" id="KW-1133">Transmembrane helix</keyword>
<dbReference type="Gene3D" id="1.10.287.130">
    <property type="match status" value="1"/>
</dbReference>
<evidence type="ECO:0000256" key="6">
    <source>
        <dbReference type="ARBA" id="ARBA00022840"/>
    </source>
</evidence>
<evidence type="ECO:0000256" key="7">
    <source>
        <dbReference type="ARBA" id="ARBA00023012"/>
    </source>
</evidence>
<dbReference type="InterPro" id="IPR005467">
    <property type="entry name" value="His_kinase_dom"/>
</dbReference>
<dbReference type="Pfam" id="PF02518">
    <property type="entry name" value="HATPase_c"/>
    <property type="match status" value="1"/>
</dbReference>
<dbReference type="PROSITE" id="PS50109">
    <property type="entry name" value="HIS_KIN"/>
    <property type="match status" value="1"/>
</dbReference>
<name>A0A1G7NBP7_9BACT</name>
<dbReference type="EC" id="2.7.13.3" evidence="2"/>
<dbReference type="GO" id="GO:0000155">
    <property type="term" value="F:phosphorelay sensor kinase activity"/>
    <property type="evidence" value="ECO:0007669"/>
    <property type="project" value="InterPro"/>
</dbReference>
<dbReference type="InterPro" id="IPR003594">
    <property type="entry name" value="HATPase_dom"/>
</dbReference>
<gene>
    <name evidence="10" type="ORF">SAMN04487996_1124</name>
</gene>
<dbReference type="InterPro" id="IPR036097">
    <property type="entry name" value="HisK_dim/P_sf"/>
</dbReference>
<dbReference type="InterPro" id="IPR036890">
    <property type="entry name" value="HATPase_C_sf"/>
</dbReference>
<accession>A0A1G7NBP7</accession>
<keyword evidence="5 10" id="KW-0418">Kinase</keyword>
<evidence type="ECO:0000313" key="10">
    <source>
        <dbReference type="EMBL" id="SDF71351.1"/>
    </source>
</evidence>
<evidence type="ECO:0000256" key="2">
    <source>
        <dbReference type="ARBA" id="ARBA00012438"/>
    </source>
</evidence>
<evidence type="ECO:0000256" key="5">
    <source>
        <dbReference type="ARBA" id="ARBA00022777"/>
    </source>
</evidence>
<dbReference type="SUPFAM" id="SSF55874">
    <property type="entry name" value="ATPase domain of HSP90 chaperone/DNA topoisomerase II/histidine kinase"/>
    <property type="match status" value="1"/>
</dbReference>
<evidence type="ECO:0000256" key="8">
    <source>
        <dbReference type="SAM" id="Phobius"/>
    </source>
</evidence>
<dbReference type="GO" id="GO:0005524">
    <property type="term" value="F:ATP binding"/>
    <property type="evidence" value="ECO:0007669"/>
    <property type="project" value="UniProtKB-KW"/>
</dbReference>
<evidence type="ECO:0000259" key="9">
    <source>
        <dbReference type="PROSITE" id="PS50109"/>
    </source>
</evidence>
<dbReference type="Gene3D" id="3.30.565.10">
    <property type="entry name" value="Histidine kinase-like ATPase, C-terminal domain"/>
    <property type="match status" value="1"/>
</dbReference>
<evidence type="ECO:0000256" key="1">
    <source>
        <dbReference type="ARBA" id="ARBA00000085"/>
    </source>
</evidence>
<dbReference type="CDD" id="cd00075">
    <property type="entry name" value="HATPase"/>
    <property type="match status" value="1"/>
</dbReference>
<dbReference type="STRING" id="659014.SAMN04487996_1124"/>
<feature type="domain" description="Histidine kinase" evidence="9">
    <location>
        <begin position="193"/>
        <end position="406"/>
    </location>
</feature>
<sequence>MSNLNIHRAGLVVAASIPLFILPARISEGQLSDPINLVGSETVIFLMSLTCWYCINFIQAQVGGWKGLCLSVLCCCVLSNVFYFTFNPIFKDFPFRTATNPIGIRILMLSSRGVLMSIILVPAAYFLKRDNEARRQRKENERLVMERIKIENQVLEAAVAERTDALHQALGSLQRSQEELEHQLYIQSRLVASITHDVRGPFNYLVVVSDKIRQLSQQARFDEIGPHSEQLHKQLETMFGFVKNLLDFARLPVQQKLGQFEKVNLGELISQKAKLFQGLIQTNNNKLSLETDPAINVLSNPNLLGIVLHNLIDNANKHTRSGEIRLTTKIVDAHVRVVIENTGNAASGAVIEWFNADVNSIGIERLEDSGISPGIGLILVKEIAKILNLKVEMETYGQGTRLSILF</sequence>
<evidence type="ECO:0000256" key="4">
    <source>
        <dbReference type="ARBA" id="ARBA00022741"/>
    </source>
</evidence>
<keyword evidence="7" id="KW-0902">Two-component regulatory system</keyword>
<keyword evidence="4" id="KW-0547">Nucleotide-binding</keyword>
<dbReference type="PANTHER" id="PTHR42878">
    <property type="entry name" value="TWO-COMPONENT HISTIDINE KINASE"/>
    <property type="match status" value="1"/>
</dbReference>
<proteinExistence type="predicted"/>
<dbReference type="EMBL" id="FNAN01000012">
    <property type="protein sequence ID" value="SDF71351.1"/>
    <property type="molecule type" value="Genomic_DNA"/>
</dbReference>
<keyword evidence="3" id="KW-0808">Transferase</keyword>
<dbReference type="AlphaFoldDB" id="A0A1G7NBP7"/>
<comment type="catalytic activity">
    <reaction evidence="1">
        <text>ATP + protein L-histidine = ADP + protein N-phospho-L-histidine.</text>
        <dbReference type="EC" id="2.7.13.3"/>
    </reaction>
</comment>
<keyword evidence="8" id="KW-0812">Transmembrane</keyword>
<dbReference type="GO" id="GO:0030295">
    <property type="term" value="F:protein kinase activator activity"/>
    <property type="evidence" value="ECO:0007669"/>
    <property type="project" value="TreeGrafter"/>
</dbReference>
<organism evidence="10 11">
    <name type="scientific">Dyadobacter soli</name>
    <dbReference type="NCBI Taxonomy" id="659014"/>
    <lineage>
        <taxon>Bacteria</taxon>
        <taxon>Pseudomonadati</taxon>
        <taxon>Bacteroidota</taxon>
        <taxon>Cytophagia</taxon>
        <taxon>Cytophagales</taxon>
        <taxon>Spirosomataceae</taxon>
        <taxon>Dyadobacter</taxon>
    </lineage>
</organism>
<dbReference type="GO" id="GO:0000156">
    <property type="term" value="F:phosphorelay response regulator activity"/>
    <property type="evidence" value="ECO:0007669"/>
    <property type="project" value="TreeGrafter"/>
</dbReference>
<feature type="transmembrane region" description="Helical" evidence="8">
    <location>
        <begin position="67"/>
        <end position="86"/>
    </location>
</feature>
<keyword evidence="11" id="KW-1185">Reference proteome</keyword>
<keyword evidence="6" id="KW-0067">ATP-binding</keyword>
<feature type="transmembrane region" description="Helical" evidence="8">
    <location>
        <begin position="37"/>
        <end position="55"/>
    </location>
</feature>
<dbReference type="SUPFAM" id="SSF47384">
    <property type="entry name" value="Homodimeric domain of signal transducing histidine kinase"/>
    <property type="match status" value="1"/>
</dbReference>
<dbReference type="RefSeq" id="WP_090153865.1">
    <property type="nucleotide sequence ID" value="NZ_FNAN01000012.1"/>
</dbReference>
<dbReference type="Proteomes" id="UP000198748">
    <property type="component" value="Unassembled WGS sequence"/>
</dbReference>
<dbReference type="InterPro" id="IPR050351">
    <property type="entry name" value="BphY/WalK/GraS-like"/>
</dbReference>
<protein>
    <recommendedName>
        <fullName evidence="2">histidine kinase</fullName>
        <ecNumber evidence="2">2.7.13.3</ecNumber>
    </recommendedName>
</protein>
<keyword evidence="8" id="KW-0472">Membrane</keyword>
<reference evidence="11" key="1">
    <citation type="submission" date="2016-10" db="EMBL/GenBank/DDBJ databases">
        <authorList>
            <person name="Varghese N."/>
            <person name="Submissions S."/>
        </authorList>
    </citation>
    <scope>NUCLEOTIDE SEQUENCE [LARGE SCALE GENOMIC DNA]</scope>
    <source>
        <strain evidence="11">DSM 25329</strain>
    </source>
</reference>
<evidence type="ECO:0000256" key="3">
    <source>
        <dbReference type="ARBA" id="ARBA00022679"/>
    </source>
</evidence>
<dbReference type="OrthoDB" id="900403at2"/>
<feature type="transmembrane region" description="Helical" evidence="8">
    <location>
        <begin position="106"/>
        <end position="127"/>
    </location>
</feature>